<dbReference type="InterPro" id="IPR051322">
    <property type="entry name" value="AA_ABC_Transporter_Permease"/>
</dbReference>
<comment type="subcellular location">
    <subcellularLocation>
        <location evidence="1 7">Cell membrane</location>
        <topology evidence="1 7">Multi-pass membrane protein</topology>
    </subcellularLocation>
</comment>
<feature type="transmembrane region" description="Helical" evidence="7">
    <location>
        <begin position="194"/>
        <end position="217"/>
    </location>
</feature>
<evidence type="ECO:0000259" key="8">
    <source>
        <dbReference type="PROSITE" id="PS50928"/>
    </source>
</evidence>
<evidence type="ECO:0000256" key="3">
    <source>
        <dbReference type="ARBA" id="ARBA00022475"/>
    </source>
</evidence>
<gene>
    <name evidence="9" type="ORF">HNP81_003794</name>
</gene>
<name>A0ABR6CTW3_9BACI</name>
<dbReference type="PANTHER" id="PTHR30450">
    <property type="entry name" value="ABC TRANSPORTER PERMEASE"/>
    <property type="match status" value="1"/>
</dbReference>
<feature type="transmembrane region" description="Helical" evidence="7">
    <location>
        <begin position="151"/>
        <end position="174"/>
    </location>
</feature>
<accession>A0ABR6CTW3</accession>
<keyword evidence="10" id="KW-1185">Reference proteome</keyword>
<feature type="transmembrane region" description="Helical" evidence="7">
    <location>
        <begin position="87"/>
        <end position="111"/>
    </location>
</feature>
<keyword evidence="4 7" id="KW-0812">Transmembrane</keyword>
<dbReference type="SUPFAM" id="SSF161098">
    <property type="entry name" value="MetI-like"/>
    <property type="match status" value="1"/>
</dbReference>
<dbReference type="Pfam" id="PF00528">
    <property type="entry name" value="BPD_transp_1"/>
    <property type="match status" value="1"/>
</dbReference>
<organism evidence="9 10">
    <name type="scientific">Peribacillus huizhouensis</name>
    <dbReference type="NCBI Taxonomy" id="1501239"/>
    <lineage>
        <taxon>Bacteria</taxon>
        <taxon>Bacillati</taxon>
        <taxon>Bacillota</taxon>
        <taxon>Bacilli</taxon>
        <taxon>Bacillales</taxon>
        <taxon>Bacillaceae</taxon>
        <taxon>Peribacillus</taxon>
    </lineage>
</organism>
<evidence type="ECO:0000256" key="6">
    <source>
        <dbReference type="ARBA" id="ARBA00023136"/>
    </source>
</evidence>
<dbReference type="RefSeq" id="WP_028390151.1">
    <property type="nucleotide sequence ID" value="NZ_JACJHX010000014.1"/>
</dbReference>
<evidence type="ECO:0000256" key="7">
    <source>
        <dbReference type="RuleBase" id="RU363032"/>
    </source>
</evidence>
<comment type="caution">
    <text evidence="9">The sequence shown here is derived from an EMBL/GenBank/DDBJ whole genome shotgun (WGS) entry which is preliminary data.</text>
</comment>
<evidence type="ECO:0000256" key="1">
    <source>
        <dbReference type="ARBA" id="ARBA00004651"/>
    </source>
</evidence>
<evidence type="ECO:0000256" key="4">
    <source>
        <dbReference type="ARBA" id="ARBA00022692"/>
    </source>
</evidence>
<evidence type="ECO:0000313" key="9">
    <source>
        <dbReference type="EMBL" id="MBA9028474.1"/>
    </source>
</evidence>
<keyword evidence="3" id="KW-1003">Cell membrane</keyword>
<proteinExistence type="inferred from homology"/>
<keyword evidence="2 7" id="KW-0813">Transport</keyword>
<dbReference type="InterPro" id="IPR000515">
    <property type="entry name" value="MetI-like"/>
</dbReference>
<dbReference type="PANTHER" id="PTHR30450:SF1">
    <property type="entry name" value="D-METHIONINE TRANSPORT SYSTEM PERMEASE PROTEIN METI-RELATED"/>
    <property type="match status" value="1"/>
</dbReference>
<dbReference type="PROSITE" id="PS50928">
    <property type="entry name" value="ABC_TM1"/>
    <property type="match status" value="1"/>
</dbReference>
<dbReference type="Gene3D" id="1.10.3720.10">
    <property type="entry name" value="MetI-like"/>
    <property type="match status" value="1"/>
</dbReference>
<sequence length="223" mass="23977">MGFDYHHFIELIPDINLAFMQTVYMITISLIVAVLIGLPIGILLFVTDKGLFLENRWFKNGLGFVVNLVRSIPFIILLVALLPLTDWIVGSTIGPTAASVSLSVAAIPFFARIVETALREIDKGVIEAAIAAGATPWMIVKDVLLLEAKSGIISGVTLTLVSLIGFSAMAGTVGGGGIGDLAIRFGYYRYDNTIMIATVVILIILVQIIQLAGDFIAKVVDKR</sequence>
<keyword evidence="5 7" id="KW-1133">Transmembrane helix</keyword>
<dbReference type="InterPro" id="IPR035906">
    <property type="entry name" value="MetI-like_sf"/>
</dbReference>
<feature type="transmembrane region" description="Helical" evidence="7">
    <location>
        <begin position="58"/>
        <end position="81"/>
    </location>
</feature>
<dbReference type="Proteomes" id="UP000626697">
    <property type="component" value="Unassembled WGS sequence"/>
</dbReference>
<keyword evidence="6 7" id="KW-0472">Membrane</keyword>
<feature type="transmembrane region" description="Helical" evidence="7">
    <location>
        <begin position="23"/>
        <end position="46"/>
    </location>
</feature>
<feature type="domain" description="ABC transmembrane type-1" evidence="8">
    <location>
        <begin position="19"/>
        <end position="213"/>
    </location>
</feature>
<comment type="similarity">
    <text evidence="7">Belongs to the binding-protein-dependent transport system permease family.</text>
</comment>
<evidence type="ECO:0000256" key="2">
    <source>
        <dbReference type="ARBA" id="ARBA00022448"/>
    </source>
</evidence>
<reference evidence="9 10" key="1">
    <citation type="submission" date="2020-08" db="EMBL/GenBank/DDBJ databases">
        <title>Genomic Encyclopedia of Type Strains, Phase IV (KMG-IV): sequencing the most valuable type-strain genomes for metagenomic binning, comparative biology and taxonomic classification.</title>
        <authorList>
            <person name="Goeker M."/>
        </authorList>
    </citation>
    <scope>NUCLEOTIDE SEQUENCE [LARGE SCALE GENOMIC DNA]</scope>
    <source>
        <strain evidence="9 10">DSM 105481</strain>
    </source>
</reference>
<dbReference type="EMBL" id="JACJHX010000014">
    <property type="protein sequence ID" value="MBA9028474.1"/>
    <property type="molecule type" value="Genomic_DNA"/>
</dbReference>
<dbReference type="CDD" id="cd06261">
    <property type="entry name" value="TM_PBP2"/>
    <property type="match status" value="1"/>
</dbReference>
<evidence type="ECO:0000313" key="10">
    <source>
        <dbReference type="Proteomes" id="UP000626697"/>
    </source>
</evidence>
<protein>
    <submittedName>
        <fullName evidence="9">D-methionine transport system permease protein</fullName>
    </submittedName>
</protein>
<evidence type="ECO:0000256" key="5">
    <source>
        <dbReference type="ARBA" id="ARBA00022989"/>
    </source>
</evidence>